<dbReference type="Proteomes" id="UP000596661">
    <property type="component" value="Chromosome 3"/>
</dbReference>
<accession>A0A803P6L6</accession>
<evidence type="ECO:0000313" key="1">
    <source>
        <dbReference type="EnsemblPlants" id="cds.evm.model.03.1777"/>
    </source>
</evidence>
<reference evidence="1" key="2">
    <citation type="submission" date="2021-03" db="UniProtKB">
        <authorList>
            <consortium name="EnsemblPlants"/>
        </authorList>
    </citation>
    <scope>IDENTIFICATION</scope>
</reference>
<evidence type="ECO:0000313" key="2">
    <source>
        <dbReference type="Proteomes" id="UP000596661"/>
    </source>
</evidence>
<dbReference type="AlphaFoldDB" id="A0A803P6L6"/>
<reference evidence="1" key="1">
    <citation type="submission" date="2018-11" db="EMBL/GenBank/DDBJ databases">
        <authorList>
            <person name="Grassa J C."/>
        </authorList>
    </citation>
    <scope>NUCLEOTIDE SEQUENCE [LARGE SCALE GENOMIC DNA]</scope>
</reference>
<sequence>METSKFEVEKLDGKNDYCLWEVKMMAHMGNLGLEEALKESSKILEKLKNKDQILKKAKNTIILSLSD</sequence>
<organism evidence="1 2">
    <name type="scientific">Cannabis sativa</name>
    <name type="common">Hemp</name>
    <name type="synonym">Marijuana</name>
    <dbReference type="NCBI Taxonomy" id="3483"/>
    <lineage>
        <taxon>Eukaryota</taxon>
        <taxon>Viridiplantae</taxon>
        <taxon>Streptophyta</taxon>
        <taxon>Embryophyta</taxon>
        <taxon>Tracheophyta</taxon>
        <taxon>Spermatophyta</taxon>
        <taxon>Magnoliopsida</taxon>
        <taxon>eudicotyledons</taxon>
        <taxon>Gunneridae</taxon>
        <taxon>Pentapetalae</taxon>
        <taxon>rosids</taxon>
        <taxon>fabids</taxon>
        <taxon>Rosales</taxon>
        <taxon>Cannabaceae</taxon>
        <taxon>Cannabis</taxon>
    </lineage>
</organism>
<keyword evidence="2" id="KW-1185">Reference proteome</keyword>
<name>A0A803P6L6_CANSA</name>
<dbReference type="EnsemblPlants" id="evm.model.03.1777">
    <property type="protein sequence ID" value="cds.evm.model.03.1777"/>
    <property type="gene ID" value="evm.TU.03.1777"/>
</dbReference>
<dbReference type="Gramene" id="evm.model.03.1777">
    <property type="protein sequence ID" value="cds.evm.model.03.1777"/>
    <property type="gene ID" value="evm.TU.03.1777"/>
</dbReference>
<dbReference type="EMBL" id="UZAU01000331">
    <property type="status" value="NOT_ANNOTATED_CDS"/>
    <property type="molecule type" value="Genomic_DNA"/>
</dbReference>
<protein>
    <submittedName>
        <fullName evidence="1">Uncharacterized protein</fullName>
    </submittedName>
</protein>
<proteinExistence type="predicted"/>